<keyword evidence="2" id="KW-1185">Reference proteome</keyword>
<name>A0ACB5SWH5_AMBMO</name>
<dbReference type="Proteomes" id="UP001165064">
    <property type="component" value="Unassembled WGS sequence"/>
</dbReference>
<reference evidence="1" key="1">
    <citation type="submission" date="2023-04" db="EMBL/GenBank/DDBJ databases">
        <title>Ambrosiozyma monospora NBRC 10751.</title>
        <authorList>
            <person name="Ichikawa N."/>
            <person name="Sato H."/>
            <person name="Tonouchi N."/>
        </authorList>
    </citation>
    <scope>NUCLEOTIDE SEQUENCE</scope>
    <source>
        <strain evidence="1">NBRC 10751</strain>
    </source>
</reference>
<sequence length="114" mass="13249">MTIEQYLKTARVIRMSRKELDELFGPEIDTNVIIRSGKLVKFARVDESLNEFEFNMVGNKSFELSCEELNKSIEAKVAQCDSLREQINDRKVKWESAANKLSEIINLMQTEIDF</sequence>
<evidence type="ECO:0000313" key="2">
    <source>
        <dbReference type="Proteomes" id="UP001165064"/>
    </source>
</evidence>
<evidence type="ECO:0000313" key="1">
    <source>
        <dbReference type="EMBL" id="GME74679.1"/>
    </source>
</evidence>
<accession>A0ACB5SWH5</accession>
<protein>
    <submittedName>
        <fullName evidence="1">Unnamed protein product</fullName>
    </submittedName>
</protein>
<dbReference type="EMBL" id="BSXS01000988">
    <property type="protein sequence ID" value="GME74679.1"/>
    <property type="molecule type" value="Genomic_DNA"/>
</dbReference>
<organism evidence="1 2">
    <name type="scientific">Ambrosiozyma monospora</name>
    <name type="common">Yeast</name>
    <name type="synonym">Endomycopsis monosporus</name>
    <dbReference type="NCBI Taxonomy" id="43982"/>
    <lineage>
        <taxon>Eukaryota</taxon>
        <taxon>Fungi</taxon>
        <taxon>Dikarya</taxon>
        <taxon>Ascomycota</taxon>
        <taxon>Saccharomycotina</taxon>
        <taxon>Pichiomycetes</taxon>
        <taxon>Pichiales</taxon>
        <taxon>Pichiaceae</taxon>
        <taxon>Ambrosiozyma</taxon>
    </lineage>
</organism>
<proteinExistence type="predicted"/>
<gene>
    <name evidence="1" type="ORF">Amon02_000185500</name>
</gene>
<comment type="caution">
    <text evidence="1">The sequence shown here is derived from an EMBL/GenBank/DDBJ whole genome shotgun (WGS) entry which is preliminary data.</text>
</comment>